<gene>
    <name evidence="1" type="primary">RvY_13058</name>
    <name evidence="1" type="synonym">RvY_13058.3</name>
    <name evidence="1" type="ORF">RvY_13058-3</name>
</gene>
<comment type="caution">
    <text evidence="1">The sequence shown here is derived from an EMBL/GenBank/DDBJ whole genome shotgun (WGS) entry which is preliminary data.</text>
</comment>
<dbReference type="Proteomes" id="UP000186922">
    <property type="component" value="Unassembled WGS sequence"/>
</dbReference>
<protein>
    <submittedName>
        <fullName evidence="1">Uncharacterized protein</fullName>
    </submittedName>
</protein>
<evidence type="ECO:0000313" key="1">
    <source>
        <dbReference type="EMBL" id="GAV02500.1"/>
    </source>
</evidence>
<sequence length="97" mass="10961">MRIIFHPSGSIQHPSLTVYFVVQCTASKHDDMEPCRLNRTLQCQRPPVVRAFTGCEEKAADGRKLRSFVEHGMSSCLRNNLVISFRSDLCITCLAHP</sequence>
<accession>A0A1D1VLL1</accession>
<proteinExistence type="predicted"/>
<evidence type="ECO:0000313" key="2">
    <source>
        <dbReference type="Proteomes" id="UP000186922"/>
    </source>
</evidence>
<name>A0A1D1VLL1_RAMVA</name>
<dbReference type="AlphaFoldDB" id="A0A1D1VLL1"/>
<organism evidence="1 2">
    <name type="scientific">Ramazzottius varieornatus</name>
    <name type="common">Water bear</name>
    <name type="synonym">Tardigrade</name>
    <dbReference type="NCBI Taxonomy" id="947166"/>
    <lineage>
        <taxon>Eukaryota</taxon>
        <taxon>Metazoa</taxon>
        <taxon>Ecdysozoa</taxon>
        <taxon>Tardigrada</taxon>
        <taxon>Eutardigrada</taxon>
        <taxon>Parachela</taxon>
        <taxon>Hypsibioidea</taxon>
        <taxon>Ramazzottiidae</taxon>
        <taxon>Ramazzottius</taxon>
    </lineage>
</organism>
<dbReference type="EMBL" id="BDGG01000008">
    <property type="protein sequence ID" value="GAV02500.1"/>
    <property type="molecule type" value="Genomic_DNA"/>
</dbReference>
<keyword evidence="2" id="KW-1185">Reference proteome</keyword>
<reference evidence="1 2" key="1">
    <citation type="journal article" date="2016" name="Nat. Commun.">
        <title>Extremotolerant tardigrade genome and improved radiotolerance of human cultured cells by tardigrade-unique protein.</title>
        <authorList>
            <person name="Hashimoto T."/>
            <person name="Horikawa D.D."/>
            <person name="Saito Y."/>
            <person name="Kuwahara H."/>
            <person name="Kozuka-Hata H."/>
            <person name="Shin-I T."/>
            <person name="Minakuchi Y."/>
            <person name="Ohishi K."/>
            <person name="Motoyama A."/>
            <person name="Aizu T."/>
            <person name="Enomoto A."/>
            <person name="Kondo K."/>
            <person name="Tanaka S."/>
            <person name="Hara Y."/>
            <person name="Koshikawa S."/>
            <person name="Sagara H."/>
            <person name="Miura T."/>
            <person name="Yokobori S."/>
            <person name="Miyagawa K."/>
            <person name="Suzuki Y."/>
            <person name="Kubo T."/>
            <person name="Oyama M."/>
            <person name="Kohara Y."/>
            <person name="Fujiyama A."/>
            <person name="Arakawa K."/>
            <person name="Katayama T."/>
            <person name="Toyoda A."/>
            <person name="Kunieda T."/>
        </authorList>
    </citation>
    <scope>NUCLEOTIDE SEQUENCE [LARGE SCALE GENOMIC DNA]</scope>
    <source>
        <strain evidence="1 2">YOKOZUNA-1</strain>
    </source>
</reference>